<feature type="coiled-coil region" evidence="1">
    <location>
        <begin position="70"/>
        <end position="97"/>
    </location>
</feature>
<comment type="caution">
    <text evidence="3">The sequence shown here is derived from an EMBL/GenBank/DDBJ whole genome shotgun (WGS) entry which is preliminary data.</text>
</comment>
<dbReference type="AlphaFoldDB" id="A0A1X0VC24"/>
<keyword evidence="2" id="KW-0472">Membrane</keyword>
<dbReference type="PANTHER" id="PTHR40027:SF1">
    <property type="entry name" value="CELL DIVISION PROTEIN DIVIC"/>
    <property type="match status" value="1"/>
</dbReference>
<protein>
    <submittedName>
        <fullName evidence="3">Septation ring formation regulator EzrA</fullName>
    </submittedName>
</protein>
<accession>A0A1X0VC24</accession>
<dbReference type="Pfam" id="PF04977">
    <property type="entry name" value="DivIC"/>
    <property type="match status" value="1"/>
</dbReference>
<dbReference type="EMBL" id="MPLS01000031">
    <property type="protein sequence ID" value="ORI97297.1"/>
    <property type="molecule type" value="Genomic_DNA"/>
</dbReference>
<keyword evidence="2" id="KW-1133">Transmembrane helix</keyword>
<keyword evidence="2" id="KW-0812">Transmembrane</keyword>
<reference evidence="3 4" key="1">
    <citation type="journal article" date="2017" name="Front. Microbiol.">
        <title>Genomic Characterization of Dairy Associated Leuconostoc Species and Diversity of Leuconostocs in Undefined Mixed Mesophilic Starter Cultures.</title>
        <authorList>
            <person name="Frantzen C.A."/>
            <person name="Kot W."/>
            <person name="Pedersen T.B."/>
            <person name="Ardo Y.M."/>
            <person name="Broadbent J.R."/>
            <person name="Neve H."/>
            <person name="Hansen L.H."/>
            <person name="Dal Bello F."/>
            <person name="Ostlie H.M."/>
            <person name="Kleppen H.P."/>
            <person name="Vogensen F.K."/>
            <person name="Holo H."/>
        </authorList>
    </citation>
    <scope>NUCLEOTIDE SEQUENCE [LARGE SCALE GENOMIC DNA]</scope>
    <source>
        <strain evidence="3 4">LMGCF08</strain>
    </source>
</reference>
<organism evidence="3 4">
    <name type="scientific">Leuconostoc pseudomesenteroides</name>
    <dbReference type="NCBI Taxonomy" id="33968"/>
    <lineage>
        <taxon>Bacteria</taxon>
        <taxon>Bacillati</taxon>
        <taxon>Bacillota</taxon>
        <taxon>Bacilli</taxon>
        <taxon>Lactobacillales</taxon>
        <taxon>Lactobacillaceae</taxon>
        <taxon>Leuconostoc</taxon>
    </lineage>
</organism>
<dbReference type="InterPro" id="IPR007060">
    <property type="entry name" value="FtsL/DivIC"/>
</dbReference>
<name>A0A1X0VC24_LEUPS</name>
<dbReference type="GO" id="GO:0051301">
    <property type="term" value="P:cell division"/>
    <property type="evidence" value="ECO:0007669"/>
    <property type="project" value="InterPro"/>
</dbReference>
<dbReference type="PANTHER" id="PTHR40027">
    <property type="entry name" value="CELL DIVISION PROTEIN DIVIC"/>
    <property type="match status" value="1"/>
</dbReference>
<evidence type="ECO:0000313" key="3">
    <source>
        <dbReference type="EMBL" id="ORI97297.1"/>
    </source>
</evidence>
<dbReference type="InterPro" id="IPR039076">
    <property type="entry name" value="DivIC"/>
</dbReference>
<feature type="transmembrane region" description="Helical" evidence="2">
    <location>
        <begin position="48"/>
        <end position="65"/>
    </location>
</feature>
<gene>
    <name evidence="3" type="ORF">BMR96_07935</name>
</gene>
<evidence type="ECO:0000256" key="2">
    <source>
        <dbReference type="SAM" id="Phobius"/>
    </source>
</evidence>
<dbReference type="Proteomes" id="UP000192288">
    <property type="component" value="Unassembled WGS sequence"/>
</dbReference>
<dbReference type="RefSeq" id="WP_080519514.1">
    <property type="nucleotide sequence ID" value="NZ_MPLS01000031.1"/>
</dbReference>
<sequence length="132" mass="15038">MAVYRQKKQSNITPLNSAIAREIHNSELANAQAAKHYRKAHARREKNILLISALVATIFAVQLLIGQVKLHAANQKLTKTQDRLEHVQKTNKQLATNVKRLKNPTYLQQLLRDKYGYSKPGEIIYNLPADNN</sequence>
<evidence type="ECO:0000256" key="1">
    <source>
        <dbReference type="SAM" id="Coils"/>
    </source>
</evidence>
<dbReference type="STRING" id="33968.BMS77_08845"/>
<evidence type="ECO:0000313" key="4">
    <source>
        <dbReference type="Proteomes" id="UP000192288"/>
    </source>
</evidence>
<proteinExistence type="predicted"/>
<dbReference type="eggNOG" id="COG2919">
    <property type="taxonomic scope" value="Bacteria"/>
</dbReference>
<keyword evidence="1" id="KW-0175">Coiled coil</keyword>